<gene>
    <name evidence="2" type="ORF">DFO70_12511</name>
</gene>
<feature type="transmembrane region" description="Helical" evidence="1">
    <location>
        <begin position="45"/>
        <end position="62"/>
    </location>
</feature>
<evidence type="ECO:0000313" key="3">
    <source>
        <dbReference type="Proteomes" id="UP000252731"/>
    </source>
</evidence>
<dbReference type="OrthoDB" id="2885777at2"/>
<name>A0A366JHN5_CYTFI</name>
<dbReference type="RefSeq" id="WP_113885509.1">
    <property type="nucleotide sequence ID" value="NZ_QNSF01000025.1"/>
</dbReference>
<proteinExistence type="predicted"/>
<reference evidence="2 3" key="1">
    <citation type="submission" date="2018-06" db="EMBL/GenBank/DDBJ databases">
        <title>Freshwater and sediment microbial communities from various areas in North America, analyzing microbe dynamics in response to fracking.</title>
        <authorList>
            <person name="Lamendella R."/>
        </authorList>
    </citation>
    <scope>NUCLEOTIDE SEQUENCE [LARGE SCALE GENOMIC DNA]</scope>
    <source>
        <strain evidence="2 3">14_TX</strain>
    </source>
</reference>
<keyword evidence="1" id="KW-0812">Transmembrane</keyword>
<dbReference type="AlphaFoldDB" id="A0A366JHN5"/>
<sequence>MIKRNKMAIIGLGVSVFLLLIQLVMNTKGVYFQLGPPSKGIGHHTISALLIIAAVISAVYMLTDKGMKWMAIGVGIFFILVTSAPNLLMETKYTTFSSPDQSEKFVVIEKGYVKLYQISNSGLFMTALTKTRLDVDREYKPFSEGAYELEWESPNTLIVHYAFNYKHQFKTIELQYQND</sequence>
<keyword evidence="1" id="KW-0472">Membrane</keyword>
<evidence type="ECO:0000256" key="1">
    <source>
        <dbReference type="SAM" id="Phobius"/>
    </source>
</evidence>
<protein>
    <submittedName>
        <fullName evidence="2">Uncharacterized protein</fullName>
    </submittedName>
</protein>
<organism evidence="2 3">
    <name type="scientific">Cytobacillus firmus</name>
    <name type="common">Bacillus firmus</name>
    <dbReference type="NCBI Taxonomy" id="1399"/>
    <lineage>
        <taxon>Bacteria</taxon>
        <taxon>Bacillati</taxon>
        <taxon>Bacillota</taxon>
        <taxon>Bacilli</taxon>
        <taxon>Bacillales</taxon>
        <taxon>Bacillaceae</taxon>
        <taxon>Cytobacillus</taxon>
    </lineage>
</organism>
<feature type="transmembrane region" description="Helical" evidence="1">
    <location>
        <begin position="7"/>
        <end position="25"/>
    </location>
</feature>
<comment type="caution">
    <text evidence="2">The sequence shown here is derived from an EMBL/GenBank/DDBJ whole genome shotgun (WGS) entry which is preliminary data.</text>
</comment>
<keyword evidence="3" id="KW-1185">Reference proteome</keyword>
<evidence type="ECO:0000313" key="2">
    <source>
        <dbReference type="EMBL" id="RBP86544.1"/>
    </source>
</evidence>
<dbReference type="Proteomes" id="UP000252731">
    <property type="component" value="Unassembled WGS sequence"/>
</dbReference>
<accession>A0A366JHN5</accession>
<keyword evidence="1" id="KW-1133">Transmembrane helix</keyword>
<feature type="transmembrane region" description="Helical" evidence="1">
    <location>
        <begin position="69"/>
        <end position="89"/>
    </location>
</feature>
<dbReference type="EMBL" id="QNSF01000025">
    <property type="protein sequence ID" value="RBP86544.1"/>
    <property type="molecule type" value="Genomic_DNA"/>
</dbReference>